<dbReference type="RefSeq" id="WP_214170037.1">
    <property type="nucleotide sequence ID" value="NZ_JAHCVJ010000001.1"/>
</dbReference>
<dbReference type="EMBL" id="JAHCVJ010000001">
    <property type="protein sequence ID" value="MBT0663286.1"/>
    <property type="molecule type" value="Genomic_DNA"/>
</dbReference>
<feature type="region of interest" description="Disordered" evidence="1">
    <location>
        <begin position="122"/>
        <end position="143"/>
    </location>
</feature>
<reference evidence="2 3" key="1">
    <citation type="submission" date="2021-05" db="EMBL/GenBank/DDBJ databases">
        <title>The draft genome of Geobacter pelophilus DSM 12255.</title>
        <authorList>
            <person name="Xu Z."/>
            <person name="Masuda Y."/>
            <person name="Itoh H."/>
            <person name="Senoo K."/>
        </authorList>
    </citation>
    <scope>NUCLEOTIDE SEQUENCE [LARGE SCALE GENOMIC DNA]</scope>
    <source>
        <strain evidence="2 3">DSM 12255</strain>
    </source>
</reference>
<dbReference type="Proteomes" id="UP000811899">
    <property type="component" value="Unassembled WGS sequence"/>
</dbReference>
<dbReference type="PROSITE" id="PS51257">
    <property type="entry name" value="PROKAR_LIPOPROTEIN"/>
    <property type="match status" value="1"/>
</dbReference>
<protein>
    <recommendedName>
        <fullName evidence="4">Zinc resistance-associated protein</fullName>
    </recommendedName>
</protein>
<gene>
    <name evidence="2" type="ORF">KI809_03140</name>
</gene>
<evidence type="ECO:0000313" key="2">
    <source>
        <dbReference type="EMBL" id="MBT0663286.1"/>
    </source>
</evidence>
<evidence type="ECO:0008006" key="4">
    <source>
        <dbReference type="Google" id="ProtNLM"/>
    </source>
</evidence>
<evidence type="ECO:0000256" key="1">
    <source>
        <dbReference type="SAM" id="MobiDB-lite"/>
    </source>
</evidence>
<dbReference type="Gene3D" id="1.20.120.1490">
    <property type="match status" value="1"/>
</dbReference>
<sequence length="143" mass="15627">MTKKMAIGIALALTVLGGTAVYAGIGCNGGDGMFGDNPDIEKVRIFQKETLTERDDMMIRRLELKQELAKKKPDQAKVDALRKEMVGLRAKIQDSAKRQGLTGGCLTECDLDPVDCSKGGCGKHKNKNSKKTHDCDNCNKKKK</sequence>
<organism evidence="2 3">
    <name type="scientific">Geoanaerobacter pelophilus</name>
    <dbReference type="NCBI Taxonomy" id="60036"/>
    <lineage>
        <taxon>Bacteria</taxon>
        <taxon>Pseudomonadati</taxon>
        <taxon>Thermodesulfobacteriota</taxon>
        <taxon>Desulfuromonadia</taxon>
        <taxon>Geobacterales</taxon>
        <taxon>Geobacteraceae</taxon>
        <taxon>Geoanaerobacter</taxon>
    </lineage>
</organism>
<accession>A0AAW4KXD7</accession>
<feature type="compositionally biased region" description="Basic and acidic residues" evidence="1">
    <location>
        <begin position="131"/>
        <end position="143"/>
    </location>
</feature>
<dbReference type="AlphaFoldDB" id="A0AAW4KXD7"/>
<comment type="caution">
    <text evidence="2">The sequence shown here is derived from an EMBL/GenBank/DDBJ whole genome shotgun (WGS) entry which is preliminary data.</text>
</comment>
<name>A0AAW4KXD7_9BACT</name>
<keyword evidence="3" id="KW-1185">Reference proteome</keyword>
<evidence type="ECO:0000313" key="3">
    <source>
        <dbReference type="Proteomes" id="UP000811899"/>
    </source>
</evidence>
<proteinExistence type="predicted"/>